<sequence>MFRSLNLLLGFLVIGISVSAQLNAVSRARVQTTTATLQGYVRNRTAVATPQDYEFSETATGPFRPIGRGNLLRVELEDSTVLEQHVVRMAILPVPASQRQKSDYKPEVYVEGPVLLELLVEGTPALYGYTDSFQVAHFFYRSDSGLLEPIVYEPYEDVNDRGQFGYRNDLERLGIQAGCGDGERSGVRYVAYETHDMIRFFEQLNACGGRTARVVGRLNRRRHVVRAGLLAAGMRSSYYQTFPGGGADHVHSSGIIVGGWADFFPRRQNSNLMLGIAASMNVAGGNNGDGSKVLRIPFASVSYKEFSFDLVARRLFGASRARFFAEGGLAFSIVTGGVAHFIVESPTPNAPWEESSYGMGGTRTEAVLGGGVYFSLGSLHLRYHQPLVGAYSFQSRSVSLTARLALIR</sequence>
<comment type="caution">
    <text evidence="1">The sequence shown here is derived from an EMBL/GenBank/DDBJ whole genome shotgun (WGS) entry which is preliminary data.</text>
</comment>
<dbReference type="Proteomes" id="UP000295164">
    <property type="component" value="Unassembled WGS sequence"/>
</dbReference>
<dbReference type="AlphaFoldDB" id="A0A4R4E453"/>
<proteinExistence type="predicted"/>
<reference evidence="1 2" key="1">
    <citation type="submission" date="2019-03" db="EMBL/GenBank/DDBJ databases">
        <authorList>
            <person name="Kim M.K.M."/>
        </authorList>
    </citation>
    <scope>NUCLEOTIDE SEQUENCE [LARGE SCALE GENOMIC DNA]</scope>
    <source>
        <strain evidence="1 2">17J68-15</strain>
    </source>
</reference>
<gene>
    <name evidence="1" type="ORF">E0486_04850</name>
</gene>
<protein>
    <recommendedName>
        <fullName evidence="3">PorT family protein</fullName>
    </recommendedName>
</protein>
<name>A0A4R4E453_9BACT</name>
<dbReference type="RefSeq" id="WP_131851018.1">
    <property type="nucleotide sequence ID" value="NZ_SKFH01000005.1"/>
</dbReference>
<evidence type="ECO:0008006" key="3">
    <source>
        <dbReference type="Google" id="ProtNLM"/>
    </source>
</evidence>
<evidence type="ECO:0000313" key="1">
    <source>
        <dbReference type="EMBL" id="TCZ73613.1"/>
    </source>
</evidence>
<organism evidence="1 2">
    <name type="scientific">Flaviaesturariibacter aridisoli</name>
    <dbReference type="NCBI Taxonomy" id="2545761"/>
    <lineage>
        <taxon>Bacteria</taxon>
        <taxon>Pseudomonadati</taxon>
        <taxon>Bacteroidota</taxon>
        <taxon>Chitinophagia</taxon>
        <taxon>Chitinophagales</taxon>
        <taxon>Chitinophagaceae</taxon>
        <taxon>Flaviaestuariibacter</taxon>
    </lineage>
</organism>
<dbReference type="EMBL" id="SKFH01000005">
    <property type="protein sequence ID" value="TCZ73613.1"/>
    <property type="molecule type" value="Genomic_DNA"/>
</dbReference>
<evidence type="ECO:0000313" key="2">
    <source>
        <dbReference type="Proteomes" id="UP000295164"/>
    </source>
</evidence>
<accession>A0A4R4E453</accession>
<keyword evidence="2" id="KW-1185">Reference proteome</keyword>